<name>A0A8B1NBR9_9ACTN</name>
<evidence type="ECO:0000256" key="1">
    <source>
        <dbReference type="SAM" id="MobiDB-lite"/>
    </source>
</evidence>
<dbReference type="InterPro" id="IPR053842">
    <property type="entry name" value="NikA-like"/>
</dbReference>
<protein>
    <submittedName>
        <fullName evidence="2">MobC family plasmid mobilization relaxosome protein</fullName>
    </submittedName>
</protein>
<dbReference type="OrthoDB" id="4319165at2"/>
<accession>A0A8B1NBR9</accession>
<reference evidence="2" key="1">
    <citation type="journal article" date="2012" name="J. Bacteriol.">
        <title>Genome Sequence of Streptomyces auratus Strain AGR0001, a Phoslactomycin-Producing Actinomycete.</title>
        <authorList>
            <person name="Han X."/>
            <person name="Li M."/>
            <person name="Ding Z."/>
            <person name="Zhao J."/>
            <person name="Ji K."/>
            <person name="Wen M."/>
            <person name="Lu T."/>
        </authorList>
    </citation>
    <scope>NUCLEOTIDE SEQUENCE</scope>
    <source>
        <strain evidence="2">AGR0001</strain>
    </source>
</reference>
<dbReference type="KEGG" id="sauh:SU9_015805"/>
<feature type="compositionally biased region" description="Low complexity" evidence="1">
    <location>
        <begin position="35"/>
        <end position="73"/>
    </location>
</feature>
<dbReference type="Pfam" id="PF21983">
    <property type="entry name" value="NikA-like"/>
    <property type="match status" value="1"/>
</dbReference>
<dbReference type="EMBL" id="CP072931">
    <property type="protein sequence ID" value="QTZ92763.1"/>
    <property type="molecule type" value="Genomic_DNA"/>
</dbReference>
<evidence type="ECO:0000313" key="3">
    <source>
        <dbReference type="Proteomes" id="UP000009036"/>
    </source>
</evidence>
<feature type="region of interest" description="Disordered" evidence="1">
    <location>
        <begin position="1"/>
        <end position="94"/>
    </location>
</feature>
<dbReference type="AlphaFoldDB" id="A0A8B1NBR9"/>
<dbReference type="Proteomes" id="UP000009036">
    <property type="component" value="Chromosome"/>
</dbReference>
<proteinExistence type="predicted"/>
<sequence>MHDPNDELELPSSQQRTTTAPASDAASCRIRSPYPASAPGEAEATGAEGAPESAGPGEPTEGGASQSSPSAPQTPAPHRRLREPQPREKRVYPRYSDNEFDLLQEAAELSHMALGGYVAESSLAAARSDDPTAAVADYRAAVKALMSANGQLGKIGSNLNQLTRHLNEDGAWPHHDLVRRLLARVEASIARLDTAIGRVTTGR</sequence>
<evidence type="ECO:0000313" key="2">
    <source>
        <dbReference type="EMBL" id="QTZ92763.1"/>
    </source>
</evidence>
<feature type="compositionally biased region" description="Polar residues" evidence="1">
    <location>
        <begin position="11"/>
        <end position="21"/>
    </location>
</feature>
<reference evidence="2" key="2">
    <citation type="submission" date="2021-04" db="EMBL/GenBank/DDBJ databases">
        <authorList>
            <person name="Wen M.-L."/>
            <person name="Han X.-L."/>
            <person name="Xiong J."/>
        </authorList>
    </citation>
    <scope>NUCLEOTIDE SEQUENCE</scope>
    <source>
        <strain evidence="2">AGR0001</strain>
    </source>
</reference>
<feature type="compositionally biased region" description="Basic and acidic residues" evidence="1">
    <location>
        <begin position="82"/>
        <end position="91"/>
    </location>
</feature>
<gene>
    <name evidence="2" type="ORF">SU9_015805</name>
</gene>
<keyword evidence="3" id="KW-1185">Reference proteome</keyword>
<organism evidence="2 3">
    <name type="scientific">Streptomyces auratus AGR0001</name>
    <dbReference type="NCBI Taxonomy" id="1160718"/>
    <lineage>
        <taxon>Bacteria</taxon>
        <taxon>Bacillati</taxon>
        <taxon>Actinomycetota</taxon>
        <taxon>Actinomycetes</taxon>
        <taxon>Kitasatosporales</taxon>
        <taxon>Streptomycetaceae</taxon>
        <taxon>Streptomyces</taxon>
    </lineage>
</organism>